<protein>
    <submittedName>
        <fullName evidence="2">Uncharacterized protein</fullName>
    </submittedName>
</protein>
<comment type="caution">
    <text evidence="2">The sequence shown here is derived from an EMBL/GenBank/DDBJ whole genome shotgun (WGS) entry which is preliminary data.</text>
</comment>
<dbReference type="Proteomes" id="UP000706039">
    <property type="component" value="Unassembled WGS sequence"/>
</dbReference>
<evidence type="ECO:0000313" key="3">
    <source>
        <dbReference type="Proteomes" id="UP000706039"/>
    </source>
</evidence>
<reference evidence="2 3" key="1">
    <citation type="submission" date="2021-08" db="EMBL/GenBank/DDBJ databases">
        <authorList>
            <person name="Tuo L."/>
        </authorList>
    </citation>
    <scope>NUCLEOTIDE SEQUENCE [LARGE SCALE GENOMIC DNA]</scope>
    <source>
        <strain evidence="2 3">JCM 31229</strain>
    </source>
</reference>
<accession>A0ABS7PRV7</accession>
<feature type="chain" id="PRO_5046977479" evidence="1">
    <location>
        <begin position="27"/>
        <end position="222"/>
    </location>
</feature>
<proteinExistence type="predicted"/>
<name>A0ABS7PRV7_9SPHN</name>
<sequence length="222" mass="24308">MKSVRNIVAGVLAISGFMASANIANAQIFLKSPDFSGAPVTGGEAGVLSPLPGAKPEELHAGLVWSLRAALNVAALQCQFEPSLLTLNQYNYLIKDRAGEFTKAYNTLNGYFKRTNKTPKAAQMAIDQYGTRTYLGFSTVQGQLGFCLTASRVGRAALFAPSNGMGDIASRRMRELRNSMIPMGEQQFSRFLMPPYQAKRVTYDPKCWDKKNLLKKNCPGLQ</sequence>
<evidence type="ECO:0000313" key="2">
    <source>
        <dbReference type="EMBL" id="MBY8822734.1"/>
    </source>
</evidence>
<dbReference type="EMBL" id="JAINVV010000004">
    <property type="protein sequence ID" value="MBY8822734.1"/>
    <property type="molecule type" value="Genomic_DNA"/>
</dbReference>
<keyword evidence="1" id="KW-0732">Signal</keyword>
<gene>
    <name evidence="2" type="ORF">K7G82_10550</name>
</gene>
<dbReference type="RefSeq" id="WP_222989794.1">
    <property type="nucleotide sequence ID" value="NZ_JAINVV010000004.1"/>
</dbReference>
<feature type="signal peptide" evidence="1">
    <location>
        <begin position="1"/>
        <end position="26"/>
    </location>
</feature>
<evidence type="ECO:0000256" key="1">
    <source>
        <dbReference type="SAM" id="SignalP"/>
    </source>
</evidence>
<keyword evidence="3" id="KW-1185">Reference proteome</keyword>
<organism evidence="2 3">
    <name type="scientific">Sphingomonas colocasiae</name>
    <dbReference type="NCBI Taxonomy" id="1848973"/>
    <lineage>
        <taxon>Bacteria</taxon>
        <taxon>Pseudomonadati</taxon>
        <taxon>Pseudomonadota</taxon>
        <taxon>Alphaproteobacteria</taxon>
        <taxon>Sphingomonadales</taxon>
        <taxon>Sphingomonadaceae</taxon>
        <taxon>Sphingomonas</taxon>
    </lineage>
</organism>